<dbReference type="PANTHER" id="PTHR22916">
    <property type="entry name" value="GLYCOSYLTRANSFERASE"/>
    <property type="match status" value="1"/>
</dbReference>
<keyword evidence="3" id="KW-1185">Reference proteome</keyword>
<dbReference type="InterPro" id="IPR029044">
    <property type="entry name" value="Nucleotide-diphossugar_trans"/>
</dbReference>
<dbReference type="EMBL" id="JPIU01000039">
    <property type="protein sequence ID" value="KIO44365.1"/>
    <property type="molecule type" value="Genomic_DNA"/>
</dbReference>
<dbReference type="GO" id="GO:0016758">
    <property type="term" value="F:hexosyltransferase activity"/>
    <property type="evidence" value="ECO:0007669"/>
    <property type="project" value="UniProtKB-ARBA"/>
</dbReference>
<dbReference type="PANTHER" id="PTHR22916:SF3">
    <property type="entry name" value="UDP-GLCNAC:BETAGAL BETA-1,3-N-ACETYLGLUCOSAMINYLTRANSFERASE-LIKE PROTEIN 1"/>
    <property type="match status" value="1"/>
</dbReference>
<feature type="domain" description="Glycosyltransferase 2-like" evidence="1">
    <location>
        <begin position="6"/>
        <end position="167"/>
    </location>
</feature>
<dbReference type="Proteomes" id="UP000031980">
    <property type="component" value="Unassembled WGS sequence"/>
</dbReference>
<dbReference type="Pfam" id="PF00535">
    <property type="entry name" value="Glycos_transf_2"/>
    <property type="match status" value="1"/>
</dbReference>
<comment type="caution">
    <text evidence="2">The sequence shown here is derived from an EMBL/GenBank/DDBJ whole genome shotgun (WGS) entry which is preliminary data.</text>
</comment>
<name>A0A0C3R4K2_9PORP</name>
<evidence type="ECO:0000313" key="3">
    <source>
        <dbReference type="Proteomes" id="UP000031980"/>
    </source>
</evidence>
<dbReference type="RefSeq" id="WP_041505217.1">
    <property type="nucleotide sequence ID" value="NZ_JPIU01000039.1"/>
</dbReference>
<sequence length="294" mass="34478">MMKELTVFTPTYNRAYTLGRLYESLCRQSNKNFEWLVVDDGSKDGTEELIKSWQSEEKISIRYIYQENGGKMRAHNRGVKSTETELFVCVDSDDYLVDDGIEKILSFWKEKGGDATIAGLVGYRGKNTEETLSDGKFPYERNSTLKELYKNGFRGDSTLVYRTEVLRSFLFPEIEGEKFITEAYVYNQIDRQFQLLVLPRIIIVCNYLEDGYTRNQAKLRKDNPIGYALYCDQKAMYAESFKERWKNTINYVSYALAGKKRRLLEDSSDKVRTFCCYPLGYLLFLKRRYKNKKV</sequence>
<dbReference type="CDD" id="cd00761">
    <property type="entry name" value="Glyco_tranf_GTA_type"/>
    <property type="match status" value="1"/>
</dbReference>
<evidence type="ECO:0000259" key="1">
    <source>
        <dbReference type="Pfam" id="PF00535"/>
    </source>
</evidence>
<dbReference type="SUPFAM" id="SSF53448">
    <property type="entry name" value="Nucleotide-diphospho-sugar transferases"/>
    <property type="match status" value="1"/>
</dbReference>
<proteinExistence type="predicted"/>
<accession>A0A0C3R4K2</accession>
<protein>
    <recommendedName>
        <fullName evidence="1">Glycosyltransferase 2-like domain-containing protein</fullName>
    </recommendedName>
</protein>
<dbReference type="AlphaFoldDB" id="A0A0C3R4K2"/>
<evidence type="ECO:0000313" key="2">
    <source>
        <dbReference type="EMBL" id="KIO44365.1"/>
    </source>
</evidence>
<reference evidence="2 3" key="1">
    <citation type="submission" date="2014-07" db="EMBL/GenBank/DDBJ databases">
        <title>Porphyromonadaceae bacterium OUH 308042 = ATCC BAA-2681 = DSM 28342 draft genome.</title>
        <authorList>
            <person name="Sydenham T.V."/>
            <person name="Hasman H."/>
            <person name="Justensen U.S."/>
        </authorList>
    </citation>
    <scope>NUCLEOTIDE SEQUENCE [LARGE SCALE GENOMIC DNA]</scope>
    <source>
        <strain evidence="2 3">OUH 308042</strain>
    </source>
</reference>
<dbReference type="Gene3D" id="3.90.550.10">
    <property type="entry name" value="Spore Coat Polysaccharide Biosynthesis Protein SpsA, Chain A"/>
    <property type="match status" value="1"/>
</dbReference>
<gene>
    <name evidence="2" type="ORF">BA92_09175</name>
</gene>
<dbReference type="InterPro" id="IPR001173">
    <property type="entry name" value="Glyco_trans_2-like"/>
</dbReference>
<organism evidence="2 3">
    <name type="scientific">Sanguibacteroides justesenii</name>
    <dbReference type="NCBI Taxonomy" id="1547597"/>
    <lineage>
        <taxon>Bacteria</taxon>
        <taxon>Pseudomonadati</taxon>
        <taxon>Bacteroidota</taxon>
        <taxon>Bacteroidia</taxon>
        <taxon>Bacteroidales</taxon>
        <taxon>Porphyromonadaceae</taxon>
        <taxon>Sanguibacteroides</taxon>
    </lineage>
</organism>